<proteinExistence type="predicted"/>
<dbReference type="Pfam" id="PF00512">
    <property type="entry name" value="HisKA"/>
    <property type="match status" value="1"/>
</dbReference>
<keyword evidence="5" id="KW-0597">Phosphoprotein</keyword>
<dbReference type="PANTHER" id="PTHR42878">
    <property type="entry name" value="TWO-COMPONENT HISTIDINE KINASE"/>
    <property type="match status" value="1"/>
</dbReference>
<evidence type="ECO:0000256" key="12">
    <source>
        <dbReference type="ARBA" id="ARBA00023012"/>
    </source>
</evidence>
<dbReference type="InterPro" id="IPR033479">
    <property type="entry name" value="dCache_1"/>
</dbReference>
<keyword evidence="12" id="KW-0902">Two-component regulatory system</keyword>
<dbReference type="AlphaFoldDB" id="A0A844B0Z0"/>
<evidence type="ECO:0000256" key="14">
    <source>
        <dbReference type="SAM" id="Phobius"/>
    </source>
</evidence>
<dbReference type="GO" id="GO:0005524">
    <property type="term" value="F:ATP binding"/>
    <property type="evidence" value="ECO:0007669"/>
    <property type="project" value="UniProtKB-KW"/>
</dbReference>
<dbReference type="Proteomes" id="UP000436694">
    <property type="component" value="Unassembled WGS sequence"/>
</dbReference>
<keyword evidence="9" id="KW-0418">Kinase</keyword>
<dbReference type="GO" id="GO:0030295">
    <property type="term" value="F:protein kinase activator activity"/>
    <property type="evidence" value="ECO:0007669"/>
    <property type="project" value="TreeGrafter"/>
</dbReference>
<dbReference type="GO" id="GO:0005886">
    <property type="term" value="C:plasma membrane"/>
    <property type="evidence" value="ECO:0007669"/>
    <property type="project" value="UniProtKB-SubCell"/>
</dbReference>
<dbReference type="InterPro" id="IPR036097">
    <property type="entry name" value="HisK_dim/P_sf"/>
</dbReference>
<evidence type="ECO:0000259" key="16">
    <source>
        <dbReference type="PROSITE" id="PS50113"/>
    </source>
</evidence>
<dbReference type="SMART" id="SM00388">
    <property type="entry name" value="HisKA"/>
    <property type="match status" value="1"/>
</dbReference>
<dbReference type="InterPro" id="IPR029151">
    <property type="entry name" value="Sensor-like_sf"/>
</dbReference>
<dbReference type="SMART" id="SM00387">
    <property type="entry name" value="HATPase_c"/>
    <property type="match status" value="1"/>
</dbReference>
<dbReference type="CDD" id="cd00082">
    <property type="entry name" value="HisKA"/>
    <property type="match status" value="1"/>
</dbReference>
<dbReference type="InterPro" id="IPR035965">
    <property type="entry name" value="PAS-like_dom_sf"/>
</dbReference>
<evidence type="ECO:0000256" key="2">
    <source>
        <dbReference type="ARBA" id="ARBA00004651"/>
    </source>
</evidence>
<dbReference type="SUPFAM" id="SSF47384">
    <property type="entry name" value="Homodimeric domain of signal transducing histidine kinase"/>
    <property type="match status" value="1"/>
</dbReference>
<protein>
    <recommendedName>
        <fullName evidence="3">histidine kinase</fullName>
        <ecNumber evidence="3">2.7.13.3</ecNumber>
    </recommendedName>
</protein>
<evidence type="ECO:0000256" key="13">
    <source>
        <dbReference type="ARBA" id="ARBA00023136"/>
    </source>
</evidence>
<feature type="domain" description="PAC" evidence="16">
    <location>
        <begin position="496"/>
        <end position="548"/>
    </location>
</feature>
<reference evidence="17 18" key="1">
    <citation type="submission" date="2019-10" db="EMBL/GenBank/DDBJ databases">
        <title>Epibacterium sp. nov., isolated from seawater.</title>
        <authorList>
            <person name="Zhang X."/>
            <person name="Li N."/>
        </authorList>
    </citation>
    <scope>NUCLEOTIDE SEQUENCE [LARGE SCALE GENOMIC DNA]</scope>
    <source>
        <strain evidence="17 18">SM1969</strain>
    </source>
</reference>
<keyword evidence="10" id="KW-0067">ATP-binding</keyword>
<gene>
    <name evidence="17" type="ORF">GG681_14140</name>
</gene>
<dbReference type="InterPro" id="IPR003594">
    <property type="entry name" value="HATPase_dom"/>
</dbReference>
<dbReference type="GO" id="GO:0007234">
    <property type="term" value="P:osmosensory signaling via phosphorelay pathway"/>
    <property type="evidence" value="ECO:0007669"/>
    <property type="project" value="TreeGrafter"/>
</dbReference>
<evidence type="ECO:0000256" key="6">
    <source>
        <dbReference type="ARBA" id="ARBA00022679"/>
    </source>
</evidence>
<sequence>MGTRRQTNRKVVSLKAVLALSLGGLQFVAVLTVVLSTYFTSERAILRQLGSTMHEVNFSIISQVTSFLDPARNTLNTTRRLAESDLLDISDDAALEKHFFQQIQVAPQLAGLYFADASGRFVYVMRTDEPQRYRSKFVPPFDQGAAHHPASFIWRNDRFVIEDRARDLSDQYEARTRPWYVNVTASREPVWTNPYIFFTTRRPGITYAVPILAADGEIRGILGMDIEIDAISDFMRNLWSDQQGATLILNETGEVIAHPELNLIKNDADQNYPELVRVDEINDDIANAAFGAMPDVPDLGRGETIFSNFEFDGERYVSTLVSIVEPDVRWMIGIYVRADNFIGEIRKDRYRGIWIALAIALLTSFIGLKIADRINRPLRVFADRTRRVSAGQGGPLEALSSPYRELDATSQAFTKEIKRRQKFENAYGRTFELASRGMAQIDPNSGGFLRTNAQLGALLGYDQDVLSRMNLDDLMGQNGLSFVDDILKALLEDSEYIDEHRFARKDGSPIWLRMNAILIRDERGDPDHVVIIFDDIDEQKRTEAFAAQLKRDVSHTARVNQMGEMASSLAHELNQPLSAISYNVDAAMLSLNSPDDADDELKEILGDIDRQSFRAGEIIRALRGIVRKDRGRMLPFDLNDLVRQSVSLIEAEAKQHGVTIKQQRTDTLQVVGNRTQIAQVVVNLLKNAIEAISESGQGKGSIHISFSAEGDEVTTQISDSGPGVGATELFQPYDTLKQGGMGLGLSICRTIIQDHGGQIWNTPDVARGAQFCFSLKAASADDKDFAQ</sequence>
<organism evidence="17 18">
    <name type="scientific">Tritonibacter aquimaris</name>
    <dbReference type="NCBI Taxonomy" id="2663379"/>
    <lineage>
        <taxon>Bacteria</taxon>
        <taxon>Pseudomonadati</taxon>
        <taxon>Pseudomonadota</taxon>
        <taxon>Alphaproteobacteria</taxon>
        <taxon>Rhodobacterales</taxon>
        <taxon>Paracoccaceae</taxon>
        <taxon>Tritonibacter</taxon>
    </lineage>
</organism>
<evidence type="ECO:0000256" key="3">
    <source>
        <dbReference type="ARBA" id="ARBA00012438"/>
    </source>
</evidence>
<evidence type="ECO:0000256" key="10">
    <source>
        <dbReference type="ARBA" id="ARBA00022840"/>
    </source>
</evidence>
<feature type="domain" description="Histidine kinase" evidence="15">
    <location>
        <begin position="568"/>
        <end position="779"/>
    </location>
</feature>
<dbReference type="InterPro" id="IPR001610">
    <property type="entry name" value="PAC"/>
</dbReference>
<feature type="transmembrane region" description="Helical" evidence="14">
    <location>
        <begin position="12"/>
        <end position="39"/>
    </location>
</feature>
<dbReference type="Gene3D" id="3.30.450.20">
    <property type="entry name" value="PAS domain"/>
    <property type="match status" value="2"/>
</dbReference>
<dbReference type="EMBL" id="WIXK01000008">
    <property type="protein sequence ID" value="MQY43781.1"/>
    <property type="molecule type" value="Genomic_DNA"/>
</dbReference>
<dbReference type="GO" id="GO:0000155">
    <property type="term" value="F:phosphorelay sensor kinase activity"/>
    <property type="evidence" value="ECO:0007669"/>
    <property type="project" value="InterPro"/>
</dbReference>
<dbReference type="PROSITE" id="PS50113">
    <property type="entry name" value="PAC"/>
    <property type="match status" value="1"/>
</dbReference>
<evidence type="ECO:0000313" key="18">
    <source>
        <dbReference type="Proteomes" id="UP000436694"/>
    </source>
</evidence>
<dbReference type="Gene3D" id="3.30.565.10">
    <property type="entry name" value="Histidine kinase-like ATPase, C-terminal domain"/>
    <property type="match status" value="1"/>
</dbReference>
<dbReference type="CDD" id="cd00130">
    <property type="entry name" value="PAS"/>
    <property type="match status" value="1"/>
</dbReference>
<keyword evidence="4" id="KW-1003">Cell membrane</keyword>
<keyword evidence="11 14" id="KW-1133">Transmembrane helix</keyword>
<dbReference type="NCBIfam" id="TIGR00229">
    <property type="entry name" value="sensory_box"/>
    <property type="match status" value="1"/>
</dbReference>
<dbReference type="InterPro" id="IPR000700">
    <property type="entry name" value="PAS-assoc_C"/>
</dbReference>
<keyword evidence="8" id="KW-0547">Nucleotide-binding</keyword>
<keyword evidence="13 14" id="KW-0472">Membrane</keyword>
<dbReference type="PRINTS" id="PR00344">
    <property type="entry name" value="BCTRLSENSOR"/>
</dbReference>
<evidence type="ECO:0000256" key="9">
    <source>
        <dbReference type="ARBA" id="ARBA00022777"/>
    </source>
</evidence>
<evidence type="ECO:0000256" key="5">
    <source>
        <dbReference type="ARBA" id="ARBA00022553"/>
    </source>
</evidence>
<dbReference type="InterPro" id="IPR004358">
    <property type="entry name" value="Sig_transdc_His_kin-like_C"/>
</dbReference>
<dbReference type="PANTHER" id="PTHR42878:SF7">
    <property type="entry name" value="SENSOR HISTIDINE KINASE GLRK"/>
    <property type="match status" value="1"/>
</dbReference>
<keyword evidence="18" id="KW-1185">Reference proteome</keyword>
<dbReference type="Pfam" id="PF02743">
    <property type="entry name" value="dCache_1"/>
    <property type="match status" value="1"/>
</dbReference>
<dbReference type="Pfam" id="PF02518">
    <property type="entry name" value="HATPase_c"/>
    <property type="match status" value="1"/>
</dbReference>
<evidence type="ECO:0000256" key="8">
    <source>
        <dbReference type="ARBA" id="ARBA00022741"/>
    </source>
</evidence>
<evidence type="ECO:0000256" key="7">
    <source>
        <dbReference type="ARBA" id="ARBA00022692"/>
    </source>
</evidence>
<keyword evidence="6" id="KW-0808">Transferase</keyword>
<dbReference type="EC" id="2.7.13.3" evidence="3"/>
<evidence type="ECO:0000256" key="4">
    <source>
        <dbReference type="ARBA" id="ARBA00022475"/>
    </source>
</evidence>
<dbReference type="InterPro" id="IPR005467">
    <property type="entry name" value="His_kinase_dom"/>
</dbReference>
<dbReference type="SUPFAM" id="SSF55785">
    <property type="entry name" value="PYP-like sensor domain (PAS domain)"/>
    <property type="match status" value="1"/>
</dbReference>
<name>A0A844B0Z0_9RHOB</name>
<dbReference type="GO" id="GO:0000156">
    <property type="term" value="F:phosphorelay response regulator activity"/>
    <property type="evidence" value="ECO:0007669"/>
    <property type="project" value="TreeGrafter"/>
</dbReference>
<evidence type="ECO:0000256" key="11">
    <source>
        <dbReference type="ARBA" id="ARBA00022989"/>
    </source>
</evidence>
<accession>A0A844B0Z0</accession>
<comment type="catalytic activity">
    <reaction evidence="1">
        <text>ATP + protein L-histidine = ADP + protein N-phospho-L-histidine.</text>
        <dbReference type="EC" id="2.7.13.3"/>
    </reaction>
</comment>
<dbReference type="PROSITE" id="PS50109">
    <property type="entry name" value="HIS_KIN"/>
    <property type="match status" value="1"/>
</dbReference>
<comment type="subcellular location">
    <subcellularLocation>
        <location evidence="2">Cell membrane</location>
        <topology evidence="2">Multi-pass membrane protein</topology>
    </subcellularLocation>
</comment>
<dbReference type="InterPro" id="IPR036890">
    <property type="entry name" value="HATPase_C_sf"/>
</dbReference>
<evidence type="ECO:0000256" key="1">
    <source>
        <dbReference type="ARBA" id="ARBA00000085"/>
    </source>
</evidence>
<comment type="caution">
    <text evidence="17">The sequence shown here is derived from an EMBL/GenBank/DDBJ whole genome shotgun (WGS) entry which is preliminary data.</text>
</comment>
<dbReference type="CDD" id="cd12913">
    <property type="entry name" value="PDC1_MCP_like"/>
    <property type="match status" value="1"/>
</dbReference>
<dbReference type="SMART" id="SM00086">
    <property type="entry name" value="PAC"/>
    <property type="match status" value="1"/>
</dbReference>
<dbReference type="SUPFAM" id="SSF55874">
    <property type="entry name" value="ATPase domain of HSP90 chaperone/DNA topoisomerase II/histidine kinase"/>
    <property type="match status" value="1"/>
</dbReference>
<dbReference type="SUPFAM" id="SSF103190">
    <property type="entry name" value="Sensory domain-like"/>
    <property type="match status" value="1"/>
</dbReference>
<evidence type="ECO:0000259" key="15">
    <source>
        <dbReference type="PROSITE" id="PS50109"/>
    </source>
</evidence>
<dbReference type="InterPro" id="IPR000014">
    <property type="entry name" value="PAS"/>
</dbReference>
<keyword evidence="7 14" id="KW-0812">Transmembrane</keyword>
<dbReference type="Gene3D" id="1.10.287.130">
    <property type="match status" value="1"/>
</dbReference>
<dbReference type="InterPro" id="IPR003661">
    <property type="entry name" value="HisK_dim/P_dom"/>
</dbReference>
<evidence type="ECO:0000313" key="17">
    <source>
        <dbReference type="EMBL" id="MQY43781.1"/>
    </source>
</evidence>
<dbReference type="Pfam" id="PF13426">
    <property type="entry name" value="PAS_9"/>
    <property type="match status" value="1"/>
</dbReference>
<dbReference type="InterPro" id="IPR050351">
    <property type="entry name" value="BphY/WalK/GraS-like"/>
</dbReference>